<reference evidence="1" key="1">
    <citation type="journal article" date="2020" name="Nature">
        <title>Giant virus diversity and host interactions through global metagenomics.</title>
        <authorList>
            <person name="Schulz F."/>
            <person name="Roux S."/>
            <person name="Paez-Espino D."/>
            <person name="Jungbluth S."/>
            <person name="Walsh D.A."/>
            <person name="Denef V.J."/>
            <person name="McMahon K.D."/>
            <person name="Konstantinidis K.T."/>
            <person name="Eloe-Fadrosh E.A."/>
            <person name="Kyrpides N.C."/>
            <person name="Woyke T."/>
        </authorList>
    </citation>
    <scope>NUCLEOTIDE SEQUENCE</scope>
    <source>
        <strain evidence="1">GVMAG-M-3300027708-20</strain>
    </source>
</reference>
<protein>
    <submittedName>
        <fullName evidence="1">Uncharacterized protein</fullName>
    </submittedName>
</protein>
<sequence>MNPNKKNIDILFFCKKAENNNTDPKTTNNNPSKKDSTTMVNFVVLYMVLFVHAKPCLQ</sequence>
<dbReference type="EMBL" id="MN740392">
    <property type="protein sequence ID" value="QHU04090.1"/>
    <property type="molecule type" value="Genomic_DNA"/>
</dbReference>
<proteinExistence type="predicted"/>
<dbReference type="AlphaFoldDB" id="A0A6C0JGW3"/>
<organism evidence="1">
    <name type="scientific">viral metagenome</name>
    <dbReference type="NCBI Taxonomy" id="1070528"/>
    <lineage>
        <taxon>unclassified sequences</taxon>
        <taxon>metagenomes</taxon>
        <taxon>organismal metagenomes</taxon>
    </lineage>
</organism>
<evidence type="ECO:0000313" key="1">
    <source>
        <dbReference type="EMBL" id="QHU04090.1"/>
    </source>
</evidence>
<name>A0A6C0JGW3_9ZZZZ</name>
<accession>A0A6C0JGW3</accession>